<organism evidence="1 4">
    <name type="scientific">Yersinia pekkanenii</name>
    <dbReference type="NCBI Taxonomy" id="1288385"/>
    <lineage>
        <taxon>Bacteria</taxon>
        <taxon>Pseudomonadati</taxon>
        <taxon>Pseudomonadota</taxon>
        <taxon>Gammaproteobacteria</taxon>
        <taxon>Enterobacterales</taxon>
        <taxon>Yersiniaceae</taxon>
        <taxon>Yersinia</taxon>
    </lineage>
</organism>
<dbReference type="Proteomes" id="UP000045840">
    <property type="component" value="Unassembled WGS sequence"/>
</dbReference>
<protein>
    <submittedName>
        <fullName evidence="1">Uncharacterized protein</fullName>
    </submittedName>
</protein>
<evidence type="ECO:0000313" key="2">
    <source>
        <dbReference type="EMBL" id="CRY69718.1"/>
    </source>
</evidence>
<dbReference type="Proteomes" id="UP000044625">
    <property type="component" value="Unassembled WGS sequence"/>
</dbReference>
<evidence type="ECO:0000313" key="3">
    <source>
        <dbReference type="Proteomes" id="UP000044625"/>
    </source>
</evidence>
<dbReference type="AlphaFoldDB" id="A0A0T9RNG9"/>
<evidence type="ECO:0000313" key="1">
    <source>
        <dbReference type="EMBL" id="CNI73727.1"/>
    </source>
</evidence>
<sequence length="163" mass="18454">MRIGCADDGFFYGIEPPPQRNPKRKDDKRARIENHDGNKIYVAETISIEIEVEEVDMKIQPNAPLSFGGALKLAGATLLITGTAMWYAYDQVQGQISEVRSEVSSLRSDNREDFNRINDRMDSIANKLDAKIDAIGDKTDNKLDKLTDILNDIRRDQPKEQKN</sequence>
<reference evidence="1" key="1">
    <citation type="submission" date="2015-03" db="EMBL/GenBank/DDBJ databases">
        <authorList>
            <person name="Murphy D."/>
        </authorList>
    </citation>
    <scope>NUCLEOTIDE SEQUENCE [LARGE SCALE GENOMIC DNA]</scope>
    <source>
        <strain evidence="1">A125KOH2</strain>
    </source>
</reference>
<dbReference type="EMBL" id="CQAZ01000124">
    <property type="protein sequence ID" value="CNI73727.1"/>
    <property type="molecule type" value="Genomic_DNA"/>
</dbReference>
<name>A0A0T9RNG9_9GAMM</name>
<proteinExistence type="predicted"/>
<accession>A0A0T9RNG9</accession>
<gene>
    <name evidence="1" type="ORF">ERS008529_04784</name>
    <name evidence="2" type="ORF">ERS137968_04874</name>
</gene>
<reference evidence="2 3" key="3">
    <citation type="submission" date="2015-03" db="EMBL/GenBank/DDBJ databases">
        <authorList>
            <consortium name="Pathogen Informatics"/>
            <person name="Murphy D."/>
        </authorList>
    </citation>
    <scope>NUCLEOTIDE SEQUENCE [LARGE SCALE GENOMIC DNA]</scope>
    <source>
        <strain evidence="3">type strain: CIP110230</strain>
        <strain evidence="2">Type strain: CIP110230</strain>
    </source>
</reference>
<dbReference type="RefSeq" id="WP_049615508.1">
    <property type="nucleotide sequence ID" value="NZ_CAWMMU010000097.1"/>
</dbReference>
<keyword evidence="3" id="KW-1185">Reference proteome</keyword>
<evidence type="ECO:0000313" key="4">
    <source>
        <dbReference type="Proteomes" id="UP000045840"/>
    </source>
</evidence>
<dbReference type="STRING" id="1288385.ERS137968_04874"/>
<reference evidence="4" key="2">
    <citation type="submission" date="2015-03" db="EMBL/GenBank/DDBJ databases">
        <authorList>
            <consortium name="Pathogen Informatics"/>
        </authorList>
    </citation>
    <scope>NUCLEOTIDE SEQUENCE [LARGE SCALE GENOMIC DNA]</scope>
    <source>
        <strain evidence="4">A125KOH2</strain>
    </source>
</reference>
<dbReference type="EMBL" id="CWJL01000097">
    <property type="protein sequence ID" value="CRY69718.1"/>
    <property type="molecule type" value="Genomic_DNA"/>
</dbReference>